<dbReference type="AlphaFoldDB" id="A0A842I5T8"/>
<keyword evidence="6" id="KW-0902">Two-component regulatory system</keyword>
<evidence type="ECO:0000256" key="3">
    <source>
        <dbReference type="ARBA" id="ARBA00015308"/>
    </source>
</evidence>
<dbReference type="PANTHER" id="PTHR32071">
    <property type="entry name" value="TRANSCRIPTIONAL REGULATORY PROTEIN"/>
    <property type="match status" value="1"/>
</dbReference>
<dbReference type="Gene3D" id="3.40.50.300">
    <property type="entry name" value="P-loop containing nucleotide triphosphate hydrolases"/>
    <property type="match status" value="1"/>
</dbReference>
<keyword evidence="4" id="KW-0547">Nucleotide-binding</keyword>
<dbReference type="InterPro" id="IPR002078">
    <property type="entry name" value="Sigma_54_int"/>
</dbReference>
<evidence type="ECO:0000313" key="13">
    <source>
        <dbReference type="Proteomes" id="UP000555411"/>
    </source>
</evidence>
<evidence type="ECO:0000256" key="5">
    <source>
        <dbReference type="ARBA" id="ARBA00022840"/>
    </source>
</evidence>
<dbReference type="Pfam" id="PF25601">
    <property type="entry name" value="AAA_lid_14"/>
    <property type="match status" value="1"/>
</dbReference>
<evidence type="ECO:0000256" key="9">
    <source>
        <dbReference type="ARBA" id="ARBA00023159"/>
    </source>
</evidence>
<name>A0A842I5T8_9RHOB</name>
<evidence type="ECO:0000259" key="11">
    <source>
        <dbReference type="PROSITE" id="PS50045"/>
    </source>
</evidence>
<dbReference type="SUPFAM" id="SSF52540">
    <property type="entry name" value="P-loop containing nucleoside triphosphate hydrolases"/>
    <property type="match status" value="1"/>
</dbReference>
<dbReference type="Gene3D" id="1.10.8.60">
    <property type="match status" value="1"/>
</dbReference>
<dbReference type="GO" id="GO:0005524">
    <property type="term" value="F:ATP binding"/>
    <property type="evidence" value="ECO:0007669"/>
    <property type="project" value="UniProtKB-KW"/>
</dbReference>
<dbReference type="Proteomes" id="UP000555411">
    <property type="component" value="Unassembled WGS sequence"/>
</dbReference>
<dbReference type="InterPro" id="IPR058031">
    <property type="entry name" value="AAA_lid_NorR"/>
</dbReference>
<evidence type="ECO:0000256" key="2">
    <source>
        <dbReference type="ARBA" id="ARBA00011135"/>
    </source>
</evidence>
<comment type="function">
    <text evidence="1">Required for activation of most nif operons, which are directly involved in nitrogen fixation.</text>
</comment>
<dbReference type="GO" id="GO:0003677">
    <property type="term" value="F:DNA binding"/>
    <property type="evidence" value="ECO:0007669"/>
    <property type="project" value="UniProtKB-KW"/>
</dbReference>
<dbReference type="EMBL" id="JACLQD010000001">
    <property type="protein sequence ID" value="MBC2834783.1"/>
    <property type="molecule type" value="Genomic_DNA"/>
</dbReference>
<dbReference type="CDD" id="cd00009">
    <property type="entry name" value="AAA"/>
    <property type="match status" value="1"/>
</dbReference>
<protein>
    <recommendedName>
        <fullName evidence="3">Nif-specific regulatory protein</fullName>
    </recommendedName>
</protein>
<evidence type="ECO:0000256" key="6">
    <source>
        <dbReference type="ARBA" id="ARBA00023012"/>
    </source>
</evidence>
<evidence type="ECO:0000256" key="4">
    <source>
        <dbReference type="ARBA" id="ARBA00022741"/>
    </source>
</evidence>
<organism evidence="12 13">
    <name type="scientific">Paragemmobacter straminiformis</name>
    <dbReference type="NCBI Taxonomy" id="2045119"/>
    <lineage>
        <taxon>Bacteria</taxon>
        <taxon>Pseudomonadati</taxon>
        <taxon>Pseudomonadota</taxon>
        <taxon>Alphaproteobacteria</taxon>
        <taxon>Rhodobacterales</taxon>
        <taxon>Paracoccaceae</taxon>
        <taxon>Paragemmobacter</taxon>
    </lineage>
</organism>
<evidence type="ECO:0000313" key="12">
    <source>
        <dbReference type="EMBL" id="MBC2834783.1"/>
    </source>
</evidence>
<keyword evidence="10" id="KW-0804">Transcription</keyword>
<dbReference type="PROSITE" id="PS00676">
    <property type="entry name" value="SIGMA54_INTERACT_2"/>
    <property type="match status" value="1"/>
</dbReference>
<keyword evidence="8" id="KW-0238">DNA-binding</keyword>
<dbReference type="GO" id="GO:0000160">
    <property type="term" value="P:phosphorelay signal transduction system"/>
    <property type="evidence" value="ECO:0007669"/>
    <property type="project" value="UniProtKB-KW"/>
</dbReference>
<dbReference type="InterPro" id="IPR025943">
    <property type="entry name" value="Sigma_54_int_dom_ATP-bd_2"/>
</dbReference>
<feature type="domain" description="Sigma-54 factor interaction" evidence="11">
    <location>
        <begin position="121"/>
        <end position="349"/>
    </location>
</feature>
<dbReference type="PANTHER" id="PTHR32071:SF21">
    <property type="entry name" value="TRANSCRIPTIONAL REGULATORY PROTEIN FLGR"/>
    <property type="match status" value="1"/>
</dbReference>
<evidence type="ECO:0000256" key="7">
    <source>
        <dbReference type="ARBA" id="ARBA00023015"/>
    </source>
</evidence>
<keyword evidence="5" id="KW-0067">ATP-binding</keyword>
<dbReference type="SMART" id="SM00382">
    <property type="entry name" value="AAA"/>
    <property type="match status" value="1"/>
</dbReference>
<sequence length="378" mass="40075">MTMIHLIDDNFEAACALAQLLGRRRVAVERGAKPVKAAQVLVASAVEEQRLGGPRGLTDLARGCGAKCVIVVTEGAAAFGLLSEMGGRMLRVALPKTATVALRDSGLLMLADIIGGQVQAMVAADPATGQLIDLAARVARTDVTVFINGPTGSGKEVLARQVHAASRRANAPFVAINCAAIPENMLEAILFGHEKGAFTGASTANKGIIRAAEGGTLMLDEVSEMPMGLQSKLLRVLQERSLTPIGSQTEVAVDIRIIATSNRDMPEEVRARRFREDLFYRLNVFPLATRALCERPDDIPVLAAAMVRRHTPEGTALPMLSAEAIATLMAHDWPGNVRELENVIQRALVMQDGGVIEAADLLINASAPSAMLALARAV</sequence>
<dbReference type="RefSeq" id="WP_185796356.1">
    <property type="nucleotide sequence ID" value="NZ_JACLQD010000001.1"/>
</dbReference>
<comment type="subunit">
    <text evidence="2">Interacts with sigma-54.</text>
</comment>
<comment type="caution">
    <text evidence="12">The sequence shown here is derived from an EMBL/GenBank/DDBJ whole genome shotgun (WGS) entry which is preliminary data.</text>
</comment>
<evidence type="ECO:0000256" key="8">
    <source>
        <dbReference type="ARBA" id="ARBA00023125"/>
    </source>
</evidence>
<dbReference type="InterPro" id="IPR003593">
    <property type="entry name" value="AAA+_ATPase"/>
</dbReference>
<dbReference type="InterPro" id="IPR025944">
    <property type="entry name" value="Sigma_54_int_dom_CS"/>
</dbReference>
<keyword evidence="9" id="KW-0010">Activator</keyword>
<gene>
    <name evidence="12" type="ORF">H7F16_04645</name>
</gene>
<reference evidence="12 13" key="1">
    <citation type="journal article" date="2017" name="Int. J. Syst. Evol. Microbiol.">
        <title>Gemmobacter straminiformis sp. nov., isolated from an artificial fountain.</title>
        <authorList>
            <person name="Kang J.Y."/>
            <person name="Kim M.J."/>
            <person name="Chun J."/>
            <person name="Son K.P."/>
            <person name="Jahng K.Y."/>
        </authorList>
    </citation>
    <scope>NUCLEOTIDE SEQUENCE [LARGE SCALE GENOMIC DNA]</scope>
    <source>
        <strain evidence="12 13">CAM-8</strain>
    </source>
</reference>
<accession>A0A842I5T8</accession>
<dbReference type="Pfam" id="PF00158">
    <property type="entry name" value="Sigma54_activat"/>
    <property type="match status" value="1"/>
</dbReference>
<keyword evidence="7" id="KW-0805">Transcription regulation</keyword>
<dbReference type="GO" id="GO:0006355">
    <property type="term" value="P:regulation of DNA-templated transcription"/>
    <property type="evidence" value="ECO:0007669"/>
    <property type="project" value="InterPro"/>
</dbReference>
<dbReference type="InterPro" id="IPR027417">
    <property type="entry name" value="P-loop_NTPase"/>
</dbReference>
<evidence type="ECO:0000256" key="10">
    <source>
        <dbReference type="ARBA" id="ARBA00023163"/>
    </source>
</evidence>
<keyword evidence="13" id="KW-1185">Reference proteome</keyword>
<dbReference type="PROSITE" id="PS50045">
    <property type="entry name" value="SIGMA54_INTERACT_4"/>
    <property type="match status" value="1"/>
</dbReference>
<dbReference type="PROSITE" id="PS00688">
    <property type="entry name" value="SIGMA54_INTERACT_3"/>
    <property type="match status" value="1"/>
</dbReference>
<dbReference type="FunFam" id="3.40.50.300:FF:000006">
    <property type="entry name" value="DNA-binding transcriptional regulator NtrC"/>
    <property type="match status" value="1"/>
</dbReference>
<proteinExistence type="predicted"/>
<evidence type="ECO:0000256" key="1">
    <source>
        <dbReference type="ARBA" id="ARBA00002167"/>
    </source>
</evidence>